<dbReference type="PROSITE" id="PS50893">
    <property type="entry name" value="ABC_TRANSPORTER_2"/>
    <property type="match status" value="2"/>
</dbReference>
<reference evidence="13 15" key="3">
    <citation type="submission" date="2019-08" db="EMBL/GenBank/DDBJ databases">
        <authorList>
            <person name="Kuhnert P."/>
        </authorList>
    </citation>
    <scope>NUCLEOTIDE SEQUENCE [LARGE SCALE GENOMIC DNA]</scope>
    <source>
        <strain evidence="13 15">B36.5</strain>
    </source>
</reference>
<evidence type="ECO:0000256" key="5">
    <source>
        <dbReference type="ARBA" id="ARBA00022737"/>
    </source>
</evidence>
<reference evidence="14" key="2">
    <citation type="submission" date="2015-01" db="EMBL/GenBank/DDBJ databases">
        <authorList>
            <person name="Manzoor Shahid"/>
            <person name="Zubair Saima"/>
        </authorList>
    </citation>
    <scope>NUCLEOTIDE SEQUENCE [LARGE SCALE GENOMIC DNA]</scope>
    <source>
        <strain evidence="14">V1</strain>
    </source>
</reference>
<dbReference type="GO" id="GO:0005524">
    <property type="term" value="F:ATP binding"/>
    <property type="evidence" value="ECO:0007669"/>
    <property type="project" value="UniProtKB-KW"/>
</dbReference>
<evidence type="ECO:0000313" key="14">
    <source>
        <dbReference type="Proteomes" id="UP000042527"/>
    </source>
</evidence>
<dbReference type="GO" id="GO:0042626">
    <property type="term" value="F:ATPase-coupled transmembrane transporter activity"/>
    <property type="evidence" value="ECO:0007669"/>
    <property type="project" value="TreeGrafter"/>
</dbReference>
<dbReference type="RefSeq" id="WP_024753528.1">
    <property type="nucleotide sequence ID" value="NZ_CDNC01000051.1"/>
</dbReference>
<dbReference type="GO" id="GO:0043190">
    <property type="term" value="C:ATP-binding cassette (ABC) transporter complex"/>
    <property type="evidence" value="ECO:0007669"/>
    <property type="project" value="TreeGrafter"/>
</dbReference>
<dbReference type="OrthoDB" id="9805565at2"/>
<dbReference type="Gene3D" id="3.40.50.300">
    <property type="entry name" value="P-loop containing nucleotide triphosphate hydrolases"/>
    <property type="match status" value="2"/>
</dbReference>
<keyword evidence="4" id="KW-1003">Cell membrane</keyword>
<keyword evidence="3" id="KW-0813">Transport</keyword>
<dbReference type="InterPro" id="IPR003439">
    <property type="entry name" value="ABC_transporter-like_ATP-bd"/>
</dbReference>
<gene>
    <name evidence="13" type="ORF">FUT82_10085</name>
    <name evidence="12" type="ORF">TPHV1_90027</name>
</gene>
<dbReference type="PANTHER" id="PTHR43553">
    <property type="entry name" value="HEAVY METAL TRANSPORTER"/>
    <property type="match status" value="1"/>
</dbReference>
<dbReference type="GO" id="GO:0016887">
    <property type="term" value="F:ATP hydrolysis activity"/>
    <property type="evidence" value="ECO:0007669"/>
    <property type="project" value="InterPro"/>
</dbReference>
<evidence type="ECO:0000313" key="13">
    <source>
        <dbReference type="EMBL" id="QEJ98309.1"/>
    </source>
</evidence>
<dbReference type="InterPro" id="IPR003593">
    <property type="entry name" value="AAA+_ATPase"/>
</dbReference>
<evidence type="ECO:0000256" key="8">
    <source>
        <dbReference type="ARBA" id="ARBA00022967"/>
    </source>
</evidence>
<evidence type="ECO:0000313" key="15">
    <source>
        <dbReference type="Proteomes" id="UP000323594"/>
    </source>
</evidence>
<comment type="function">
    <text evidence="10">Probably part of an ABC transporter complex. Responsible for energy coupling to the transport system.</text>
</comment>
<name>A0A0B7GY04_TREPH</name>
<sequence>MIKLENVSFVYDSDERAAGVYNVSLNIAKGEVLVLCGESGCGKTTITRLINGLVPGYYKGKLSGEVTVNGIKLSENAMNELSEHVGSVFQNPKTQFFNIDSTGEIAFACENFGIEQEEIYRRIGRVSADLEIRDLLDRNLFSMSGGEKQKIACASAAAMEPKIFVLDEPSSNLDLRTIGTLKKTIGKWKAQGATIVIAEHRLEYLQELTDRFIYMKNGKIEKEFLKEDFQSLSNRELNQMGLRNLSPVEFDNIMIEEKLNSENFIIENLKFSYNQKEFLDIPSLELPQHGIIGVIGFNGSGKSTFSNCMCGLVKKAKGTLLYGNQIFGAKERIKKCFMVMQDVNHQLFTDSVKEEIAISINDDEEGAESRICEIGKRLHLEAFMELHPMSLSGGEKQRVAIASAIAADRDILILDEPTSGLDYRHMMEVSNELKRLSKIGKTIFVITHDPELINLSCNYFIFLDKGKVKWYGGRTKEILSKVENFFRDGEN</sequence>
<reference evidence="12" key="1">
    <citation type="submission" date="2015-01" db="EMBL/GenBank/DDBJ databases">
        <authorList>
            <person name="Xiang T."/>
            <person name="Song Y."/>
            <person name="Huang L."/>
            <person name="Wang B."/>
            <person name="Wu P."/>
        </authorList>
    </citation>
    <scope>NUCLEOTIDE SEQUENCE [LARGE SCALE GENOMIC DNA]</scope>
    <source>
        <strain evidence="12">V1</strain>
    </source>
</reference>
<organism evidence="12 14">
    <name type="scientific">Treponema phagedenis</name>
    <dbReference type="NCBI Taxonomy" id="162"/>
    <lineage>
        <taxon>Bacteria</taxon>
        <taxon>Pseudomonadati</taxon>
        <taxon>Spirochaetota</taxon>
        <taxon>Spirochaetia</taxon>
        <taxon>Spirochaetales</taxon>
        <taxon>Treponemataceae</taxon>
        <taxon>Treponema</taxon>
    </lineage>
</organism>
<dbReference type="Proteomes" id="UP000042527">
    <property type="component" value="Unassembled WGS sequence"/>
</dbReference>
<dbReference type="InterPro" id="IPR017871">
    <property type="entry name" value="ABC_transporter-like_CS"/>
</dbReference>
<feature type="domain" description="ABC transporter" evidence="11">
    <location>
        <begin position="264"/>
        <end position="490"/>
    </location>
</feature>
<evidence type="ECO:0000256" key="10">
    <source>
        <dbReference type="ARBA" id="ARBA00025157"/>
    </source>
</evidence>
<keyword evidence="9" id="KW-0472">Membrane</keyword>
<evidence type="ECO:0000256" key="2">
    <source>
        <dbReference type="ARBA" id="ARBA00005417"/>
    </source>
</evidence>
<keyword evidence="6" id="KW-0547">Nucleotide-binding</keyword>
<dbReference type="EMBL" id="CDNC01000051">
    <property type="protein sequence ID" value="CEM63398.1"/>
    <property type="molecule type" value="Genomic_DNA"/>
</dbReference>
<dbReference type="SMART" id="SM00382">
    <property type="entry name" value="AAA"/>
    <property type="match status" value="2"/>
</dbReference>
<dbReference type="AlphaFoldDB" id="A0A0B7GY04"/>
<dbReference type="InterPro" id="IPR027417">
    <property type="entry name" value="P-loop_NTPase"/>
</dbReference>
<evidence type="ECO:0000256" key="7">
    <source>
        <dbReference type="ARBA" id="ARBA00022840"/>
    </source>
</evidence>
<dbReference type="EC" id="3.6.3.-" evidence="12"/>
<dbReference type="PROSITE" id="PS00211">
    <property type="entry name" value="ABC_TRANSPORTER_1"/>
    <property type="match status" value="1"/>
</dbReference>
<dbReference type="EMBL" id="CP042817">
    <property type="protein sequence ID" value="QEJ98309.1"/>
    <property type="molecule type" value="Genomic_DNA"/>
</dbReference>
<evidence type="ECO:0000256" key="3">
    <source>
        <dbReference type="ARBA" id="ARBA00022448"/>
    </source>
</evidence>
<dbReference type="Pfam" id="PF00005">
    <property type="entry name" value="ABC_tran"/>
    <property type="match status" value="2"/>
</dbReference>
<dbReference type="Proteomes" id="UP000323594">
    <property type="component" value="Chromosome"/>
</dbReference>
<keyword evidence="12" id="KW-0378">Hydrolase</keyword>
<dbReference type="InterPro" id="IPR015856">
    <property type="entry name" value="ABC_transpr_CbiO/EcfA_su"/>
</dbReference>
<dbReference type="PANTHER" id="PTHR43553:SF23">
    <property type="entry name" value="ABC TRANSPORTER ATP-BINDING COMPONENT"/>
    <property type="match status" value="1"/>
</dbReference>
<evidence type="ECO:0000256" key="9">
    <source>
        <dbReference type="ARBA" id="ARBA00023136"/>
    </source>
</evidence>
<comment type="similarity">
    <text evidence="2">Belongs to the ABC transporter superfamily.</text>
</comment>
<keyword evidence="5" id="KW-0677">Repeat</keyword>
<evidence type="ECO:0000256" key="6">
    <source>
        <dbReference type="ARBA" id="ARBA00022741"/>
    </source>
</evidence>
<accession>A0A0B7GY04</accession>
<feature type="domain" description="ABC transporter" evidence="11">
    <location>
        <begin position="2"/>
        <end position="242"/>
    </location>
</feature>
<dbReference type="InterPro" id="IPR050095">
    <property type="entry name" value="ECF_ABC_transporter_ATP-bd"/>
</dbReference>
<comment type="subcellular location">
    <subcellularLocation>
        <location evidence="1">Cell membrane</location>
        <topology evidence="1">Peripheral membrane protein</topology>
    </subcellularLocation>
</comment>
<dbReference type="CDD" id="cd03225">
    <property type="entry name" value="ABC_cobalt_CbiO_domain1"/>
    <property type="match status" value="1"/>
</dbReference>
<keyword evidence="8" id="KW-1278">Translocase</keyword>
<proteinExistence type="inferred from homology"/>
<evidence type="ECO:0000259" key="11">
    <source>
        <dbReference type="PROSITE" id="PS50893"/>
    </source>
</evidence>
<protein>
    <submittedName>
        <fullName evidence="12 13">ABC transporter ATP-binding protein</fullName>
        <ecNumber evidence="12">3.6.3.-</ecNumber>
    </submittedName>
</protein>
<keyword evidence="7 12" id="KW-0067">ATP-binding</keyword>
<dbReference type="SUPFAM" id="SSF52540">
    <property type="entry name" value="P-loop containing nucleoside triphosphate hydrolases"/>
    <property type="match status" value="2"/>
</dbReference>
<keyword evidence="14" id="KW-1185">Reference proteome</keyword>
<evidence type="ECO:0000313" key="12">
    <source>
        <dbReference type="EMBL" id="CEM63398.1"/>
    </source>
</evidence>
<dbReference type="GeneID" id="57753031"/>
<evidence type="ECO:0000256" key="4">
    <source>
        <dbReference type="ARBA" id="ARBA00022475"/>
    </source>
</evidence>
<evidence type="ECO:0000256" key="1">
    <source>
        <dbReference type="ARBA" id="ARBA00004202"/>
    </source>
</evidence>